<sequence>MKAITFDDFGAADVLRLTDVPVPQVRPGDVLVKVHAAGVNRADLLQRQGYYGHQRYGESDLLGLEVAGEVVAVGSDVDDLRPGERVMAIVGGGAYAEYARADRGMTVRIPENLHFLAAAAVMESFVTAWEAAVHLGGIGKGEAILIHAAAGGVGSAAVEIAHALGARVFATANAERRADVRGLGAEAVFDYRAEDFEQCVGAATGGRGVDVIVDFVGGDYLARNLRSLAPGGRLVQVGLLGGQDSATIPLSVLLHNHLRLIGTVMKSRTTVEKRAMARRFADGALPMFADGRLKPLVGKVLPLAQAAEAHRAMEAGGGFGKIVLKVAA</sequence>
<dbReference type="OrthoDB" id="7355832at2"/>
<dbReference type="InterPro" id="IPR014189">
    <property type="entry name" value="Quinone_OxRdtase_PIG3"/>
</dbReference>
<accession>A0A1M7ZNU2</accession>
<dbReference type="SUPFAM" id="SSF50129">
    <property type="entry name" value="GroES-like"/>
    <property type="match status" value="1"/>
</dbReference>
<dbReference type="InterPro" id="IPR013154">
    <property type="entry name" value="ADH-like_N"/>
</dbReference>
<dbReference type="NCBIfam" id="TIGR02824">
    <property type="entry name" value="quinone_pig3"/>
    <property type="match status" value="1"/>
</dbReference>
<evidence type="ECO:0000256" key="1">
    <source>
        <dbReference type="ARBA" id="ARBA00022857"/>
    </source>
</evidence>
<keyword evidence="2" id="KW-0560">Oxidoreductase</keyword>
<organism evidence="4 5">
    <name type="scientific">Pseudoxanthobacter soli DSM 19599</name>
    <dbReference type="NCBI Taxonomy" id="1123029"/>
    <lineage>
        <taxon>Bacteria</taxon>
        <taxon>Pseudomonadati</taxon>
        <taxon>Pseudomonadota</taxon>
        <taxon>Alphaproteobacteria</taxon>
        <taxon>Hyphomicrobiales</taxon>
        <taxon>Segnochrobactraceae</taxon>
        <taxon>Pseudoxanthobacter</taxon>
    </lineage>
</organism>
<dbReference type="SUPFAM" id="SSF51735">
    <property type="entry name" value="NAD(P)-binding Rossmann-fold domains"/>
    <property type="match status" value="1"/>
</dbReference>
<evidence type="ECO:0000259" key="3">
    <source>
        <dbReference type="SMART" id="SM00829"/>
    </source>
</evidence>
<name>A0A1M7ZNU2_9HYPH</name>
<protein>
    <submittedName>
        <fullName evidence="4">NADPH2:quinone reductase</fullName>
    </submittedName>
</protein>
<dbReference type="EMBL" id="FRXO01000006">
    <property type="protein sequence ID" value="SHO66568.1"/>
    <property type="molecule type" value="Genomic_DNA"/>
</dbReference>
<evidence type="ECO:0000313" key="5">
    <source>
        <dbReference type="Proteomes" id="UP000186406"/>
    </source>
</evidence>
<dbReference type="GO" id="GO:0070402">
    <property type="term" value="F:NADPH binding"/>
    <property type="evidence" value="ECO:0007669"/>
    <property type="project" value="TreeGrafter"/>
</dbReference>
<dbReference type="GO" id="GO:0016651">
    <property type="term" value="F:oxidoreductase activity, acting on NAD(P)H"/>
    <property type="evidence" value="ECO:0007669"/>
    <property type="project" value="TreeGrafter"/>
</dbReference>
<dbReference type="CDD" id="cd05276">
    <property type="entry name" value="p53_inducible_oxidoreductase"/>
    <property type="match status" value="1"/>
</dbReference>
<gene>
    <name evidence="4" type="ORF">SAMN02745172_03227</name>
</gene>
<dbReference type="InterPro" id="IPR020843">
    <property type="entry name" value="ER"/>
</dbReference>
<dbReference type="Pfam" id="PF08240">
    <property type="entry name" value="ADH_N"/>
    <property type="match status" value="1"/>
</dbReference>
<dbReference type="PANTHER" id="PTHR48106">
    <property type="entry name" value="QUINONE OXIDOREDUCTASE PIG3-RELATED"/>
    <property type="match status" value="1"/>
</dbReference>
<dbReference type="STRING" id="1123029.SAMN02745172_03227"/>
<dbReference type="InterPro" id="IPR036291">
    <property type="entry name" value="NAD(P)-bd_dom_sf"/>
</dbReference>
<dbReference type="Gene3D" id="3.90.180.10">
    <property type="entry name" value="Medium-chain alcohol dehydrogenases, catalytic domain"/>
    <property type="match status" value="1"/>
</dbReference>
<dbReference type="PANTHER" id="PTHR48106:SF18">
    <property type="entry name" value="QUINONE OXIDOREDUCTASE PIG3"/>
    <property type="match status" value="1"/>
</dbReference>
<dbReference type="SMART" id="SM00829">
    <property type="entry name" value="PKS_ER"/>
    <property type="match status" value="1"/>
</dbReference>
<dbReference type="InterPro" id="IPR013149">
    <property type="entry name" value="ADH-like_C"/>
</dbReference>
<evidence type="ECO:0000256" key="2">
    <source>
        <dbReference type="ARBA" id="ARBA00023002"/>
    </source>
</evidence>
<dbReference type="Gene3D" id="3.40.50.720">
    <property type="entry name" value="NAD(P)-binding Rossmann-like Domain"/>
    <property type="match status" value="1"/>
</dbReference>
<dbReference type="Pfam" id="PF00107">
    <property type="entry name" value="ADH_zinc_N"/>
    <property type="match status" value="1"/>
</dbReference>
<evidence type="ECO:0000313" key="4">
    <source>
        <dbReference type="EMBL" id="SHO66568.1"/>
    </source>
</evidence>
<keyword evidence="1" id="KW-0521">NADP</keyword>
<proteinExistence type="predicted"/>
<feature type="domain" description="Enoyl reductase (ER)" evidence="3">
    <location>
        <begin position="10"/>
        <end position="324"/>
    </location>
</feature>
<dbReference type="RefSeq" id="WP_073630510.1">
    <property type="nucleotide sequence ID" value="NZ_FRXO01000006.1"/>
</dbReference>
<keyword evidence="5" id="KW-1185">Reference proteome</keyword>
<dbReference type="Proteomes" id="UP000186406">
    <property type="component" value="Unassembled WGS sequence"/>
</dbReference>
<dbReference type="AlphaFoldDB" id="A0A1M7ZNU2"/>
<reference evidence="4 5" key="1">
    <citation type="submission" date="2016-12" db="EMBL/GenBank/DDBJ databases">
        <authorList>
            <person name="Song W.-J."/>
            <person name="Kurnit D.M."/>
        </authorList>
    </citation>
    <scope>NUCLEOTIDE SEQUENCE [LARGE SCALE GENOMIC DNA]</scope>
    <source>
        <strain evidence="4 5">DSM 19599</strain>
    </source>
</reference>
<dbReference type="InterPro" id="IPR011032">
    <property type="entry name" value="GroES-like_sf"/>
</dbReference>